<sequence length="113" mass="13168">MQGDNSEGLFHLFAQGYLRLLRLITYSSLYAYLPKWTSAWDTWQLCLFAVPSLNELEYLFGRIGQDFHKHIDSHLRYSDLVGRLSSQELTVMDEILTRLSEKLASIIKVKNLE</sequence>
<dbReference type="KEGG" id="cbau:H1R16_01470"/>
<reference evidence="3" key="2">
    <citation type="submission" date="2020-07" db="EMBL/GenBank/DDBJ databases">
        <title>Chryseobacterium sp.cx-624.</title>
        <authorList>
            <person name="Yang C."/>
        </authorList>
    </citation>
    <scope>NUCLEOTIDE SEQUENCE [LARGE SCALE GENOMIC DNA]</scope>
    <source>
        <strain evidence="3">cx-624</strain>
    </source>
</reference>
<proteinExistence type="predicted"/>
<dbReference type="RefSeq" id="WP_181886006.1">
    <property type="nucleotide sequence ID" value="NZ_CP059472.1"/>
</dbReference>
<organism evidence="2 3">
    <name type="scientific">Marnyiella aurantia</name>
    <dbReference type="NCBI Taxonomy" id="2758037"/>
    <lineage>
        <taxon>Bacteria</taxon>
        <taxon>Pseudomonadati</taxon>
        <taxon>Bacteroidota</taxon>
        <taxon>Flavobacteriia</taxon>
        <taxon>Flavobacteriales</taxon>
        <taxon>Weeksellaceae</taxon>
        <taxon>Marnyiella</taxon>
    </lineage>
</organism>
<accession>A0A7D7QSX8</accession>
<evidence type="ECO:0000313" key="2">
    <source>
        <dbReference type="EMBL" id="QMS98708.1"/>
    </source>
</evidence>
<dbReference type="Proteomes" id="UP000515349">
    <property type="component" value="Chromosome"/>
</dbReference>
<dbReference type="Proteomes" id="UP000539710">
    <property type="component" value="Unassembled WGS sequence"/>
</dbReference>
<protein>
    <submittedName>
        <fullName evidence="2">Uncharacterized protein</fullName>
    </submittedName>
</protein>
<dbReference type="EMBL" id="JACEUX010000001">
    <property type="protein sequence ID" value="MBA5245893.1"/>
    <property type="molecule type" value="Genomic_DNA"/>
</dbReference>
<dbReference type="EMBL" id="CP059472">
    <property type="protein sequence ID" value="QMS98708.1"/>
    <property type="molecule type" value="Genomic_DNA"/>
</dbReference>
<evidence type="ECO:0000313" key="1">
    <source>
        <dbReference type="EMBL" id="MBA5245893.1"/>
    </source>
</evidence>
<reference evidence="1" key="4">
    <citation type="submission" date="2020-07" db="EMBL/GenBank/DDBJ databases">
        <authorList>
            <person name="Yang C."/>
        </authorList>
    </citation>
    <scope>NUCLEOTIDE SEQUENCE</scope>
    <source>
        <strain evidence="1">Cx-624</strain>
    </source>
</reference>
<gene>
    <name evidence="2" type="ORF">H1R16_01470</name>
    <name evidence="1" type="ORF">H2507_01800</name>
</gene>
<name>A0A7D7QSX8_9FLAO</name>
<reference evidence="2" key="1">
    <citation type="submission" date="2020-07" db="EMBL/GenBank/DDBJ databases">
        <title>Chryseobacterium sp. CX-624.</title>
        <authorList>
            <person name="Yang C."/>
        </authorList>
    </citation>
    <scope>NUCLEOTIDE SEQUENCE</scope>
    <source>
        <strain evidence="2">CX-624</strain>
    </source>
</reference>
<evidence type="ECO:0000313" key="3">
    <source>
        <dbReference type="Proteomes" id="UP000515349"/>
    </source>
</evidence>
<keyword evidence="4" id="KW-1185">Reference proteome</keyword>
<dbReference type="AlphaFoldDB" id="A0A7D7QSX8"/>
<evidence type="ECO:0000313" key="4">
    <source>
        <dbReference type="Proteomes" id="UP000539710"/>
    </source>
</evidence>
<reference evidence="4" key="3">
    <citation type="submission" date="2020-07" db="EMBL/GenBank/DDBJ databases">
        <title>Flavobacterium sp. xlx-214.</title>
        <authorList>
            <person name="Yang C."/>
        </authorList>
    </citation>
    <scope>NUCLEOTIDE SEQUENCE [LARGE SCALE GENOMIC DNA]</scope>
    <source>
        <strain evidence="4">CX-624</strain>
    </source>
</reference>